<accession>A0A835Q3K6</accession>
<sequence length="121" mass="14408">MDPFWSTSRPPRSISLYLGRQLQIQFVSSHSWIYEHGTTRPQITQNPIKNPSFKAAAISKTFTILLPCIQLAFYNRKSVALEERERERERESRRTYHSWRKLYPGRVVESVALEEREREKL</sequence>
<comment type="caution">
    <text evidence="1">The sequence shown here is derived from an EMBL/GenBank/DDBJ whole genome shotgun (WGS) entry which is preliminary data.</text>
</comment>
<reference evidence="1 2" key="1">
    <citation type="journal article" date="2020" name="Nat. Food">
        <title>A phased Vanilla planifolia genome enables genetic improvement of flavour and production.</title>
        <authorList>
            <person name="Hasing T."/>
            <person name="Tang H."/>
            <person name="Brym M."/>
            <person name="Khazi F."/>
            <person name="Huang T."/>
            <person name="Chambers A.H."/>
        </authorList>
    </citation>
    <scope>NUCLEOTIDE SEQUENCE [LARGE SCALE GENOMIC DNA]</scope>
    <source>
        <tissue evidence="1">Leaf</tissue>
    </source>
</reference>
<protein>
    <submittedName>
        <fullName evidence="1">Uncharacterized protein</fullName>
    </submittedName>
</protein>
<gene>
    <name evidence="1" type="ORF">HPP92_019585</name>
</gene>
<name>A0A835Q3K6_VANPL</name>
<evidence type="ECO:0000313" key="1">
    <source>
        <dbReference type="EMBL" id="KAG0463516.1"/>
    </source>
</evidence>
<dbReference type="AlphaFoldDB" id="A0A835Q3K6"/>
<organism evidence="1 2">
    <name type="scientific">Vanilla planifolia</name>
    <name type="common">Vanilla</name>
    <dbReference type="NCBI Taxonomy" id="51239"/>
    <lineage>
        <taxon>Eukaryota</taxon>
        <taxon>Viridiplantae</taxon>
        <taxon>Streptophyta</taxon>
        <taxon>Embryophyta</taxon>
        <taxon>Tracheophyta</taxon>
        <taxon>Spermatophyta</taxon>
        <taxon>Magnoliopsida</taxon>
        <taxon>Liliopsida</taxon>
        <taxon>Asparagales</taxon>
        <taxon>Orchidaceae</taxon>
        <taxon>Vanilloideae</taxon>
        <taxon>Vanilleae</taxon>
        <taxon>Vanilla</taxon>
    </lineage>
</organism>
<dbReference type="Proteomes" id="UP000636800">
    <property type="component" value="Chromosome 10"/>
</dbReference>
<dbReference type="EMBL" id="JADCNL010000010">
    <property type="protein sequence ID" value="KAG0463516.1"/>
    <property type="molecule type" value="Genomic_DNA"/>
</dbReference>
<proteinExistence type="predicted"/>
<keyword evidence="2" id="KW-1185">Reference proteome</keyword>
<evidence type="ECO:0000313" key="2">
    <source>
        <dbReference type="Proteomes" id="UP000636800"/>
    </source>
</evidence>
<dbReference type="OrthoDB" id="5204190at2759"/>